<feature type="compositionally biased region" description="Basic and acidic residues" evidence="1">
    <location>
        <begin position="52"/>
        <end position="61"/>
    </location>
</feature>
<gene>
    <name evidence="3" type="ORF">F5X68DRAFT_229650</name>
</gene>
<feature type="region of interest" description="Disordered" evidence="1">
    <location>
        <begin position="203"/>
        <end position="272"/>
    </location>
</feature>
<feature type="transmembrane region" description="Helical" evidence="2">
    <location>
        <begin position="402"/>
        <end position="427"/>
    </location>
</feature>
<keyword evidence="2" id="KW-0812">Transmembrane</keyword>
<feature type="transmembrane region" description="Helical" evidence="2">
    <location>
        <begin position="1028"/>
        <end position="1048"/>
    </location>
</feature>
<proteinExistence type="predicted"/>
<feature type="region of interest" description="Disordered" evidence="1">
    <location>
        <begin position="920"/>
        <end position="943"/>
    </location>
</feature>
<keyword evidence="2" id="KW-0472">Membrane</keyword>
<dbReference type="Proteomes" id="UP000770015">
    <property type="component" value="Unassembled WGS sequence"/>
</dbReference>
<comment type="caution">
    <text evidence="3">The sequence shown here is derived from an EMBL/GenBank/DDBJ whole genome shotgun (WGS) entry which is preliminary data.</text>
</comment>
<organism evidence="3 4">
    <name type="scientific">Plectosphaerella plurivora</name>
    <dbReference type="NCBI Taxonomy" id="936078"/>
    <lineage>
        <taxon>Eukaryota</taxon>
        <taxon>Fungi</taxon>
        <taxon>Dikarya</taxon>
        <taxon>Ascomycota</taxon>
        <taxon>Pezizomycotina</taxon>
        <taxon>Sordariomycetes</taxon>
        <taxon>Hypocreomycetidae</taxon>
        <taxon>Glomerellales</taxon>
        <taxon>Plectosphaerellaceae</taxon>
        <taxon>Plectosphaerella</taxon>
    </lineage>
</organism>
<feature type="transmembrane region" description="Helical" evidence="2">
    <location>
        <begin position="295"/>
        <end position="320"/>
    </location>
</feature>
<sequence length="1051" mass="115714">MADPSSVNSSFDKGLHPVPEIDESVVPLNTSFSSSASWSPPPSARPPAQSFFRREAYHRVPSDGAVDLSSLDGRYSPGPLTQEPLPTSFGESNNYFSPDDGTGGDRNKRWSIPRVPVGSKLSSPSVDTPRSFHGLMDTPKIGPQSPDPGRLPRAMTTGPPPPQAEKAGWFGGFFKKKPKTPAPRKSPQPSLKEWFRGAWLISPPEDPRHMGGHSRLGDMPHHTHDPGQGHFRGEPGSYDQVRMDNLNRVNGSPAPGHDNGDDGDDDDDKPLHARYTQAPHYCDAHRDVHANRVSWLSVSIMAMSLYSTALSCMWFIVAIVQPRWGRSISTSGAINPATASVVFTLFAKTIEMSFVTVFITFLGQVLTRRSFVKRAQGMTLAEMTMRNWVIQPGSLITHWNTIPYAGLTFLGVISLIATVAATFYTTASEAMVSPKIKFGNWEGRTLQGLVKYTYANPAAVSEACATPLRAMDEVEAGGACLNVQYSGQSYRNLLSFLNTWNDINKNGTSMEMELKNRPVGTSLLYDNTTMTAAWIETEHSNVTKLHEEYSRIINNVTLAMPHPGVYDAATDRINGILQPDDLADVGEYAIKAGVVSPAVNVLCVNMSEDELKPLVYTAWPHATNDTTVVPGQWIGHQNWTQEVPATEQDGFLNRTVVDDIFRWGPDYERRPPVFQMYPADYNILTSPLIGWNQPRRDALYMLMKSQAITNYTMCELRSWLSPDCSTQFNISGIAGAHLRAHCDDDNDPDSYRRSHDAKTAWGAPDADWVNLATQWQLSMDLNGGLYNNNASNARILSQLVLQVPSMPTLMPSMAEALAVLASSTLTIASLGTPYKHFWSHPAVKLDPGMHEPFNASIRTQEYTSSHTFAWQNVFYVVLFVVFAINVFCLVYLLLGSGMVTDYTDPQNLFALAVNSPPTYNRAKGRTSEIPPSPSAGRSRSMSNATPAATAAAEAASLFDPRQVDRQLEAQLGARPPSSSNSSGGGVGHRRGWRGWLVWLLLLPMELIMWLVVRPVAEAIDFVRETPAVIPAVLAMVFLYVGMPLLIAWDIL</sequence>
<evidence type="ECO:0000256" key="2">
    <source>
        <dbReference type="SAM" id="Phobius"/>
    </source>
</evidence>
<evidence type="ECO:0000313" key="3">
    <source>
        <dbReference type="EMBL" id="KAH6690316.1"/>
    </source>
</evidence>
<feature type="region of interest" description="Disordered" evidence="1">
    <location>
        <begin position="30"/>
        <end position="190"/>
    </location>
</feature>
<keyword evidence="4" id="KW-1185">Reference proteome</keyword>
<feature type="transmembrane region" description="Helical" evidence="2">
    <location>
        <begin position="873"/>
        <end position="894"/>
    </location>
</feature>
<dbReference type="EMBL" id="JAGSXJ010000006">
    <property type="protein sequence ID" value="KAH6690316.1"/>
    <property type="molecule type" value="Genomic_DNA"/>
</dbReference>
<evidence type="ECO:0000313" key="4">
    <source>
        <dbReference type="Proteomes" id="UP000770015"/>
    </source>
</evidence>
<feature type="compositionally biased region" description="Basic and acidic residues" evidence="1">
    <location>
        <begin position="205"/>
        <end position="233"/>
    </location>
</feature>
<dbReference type="AlphaFoldDB" id="A0A9P8VGP3"/>
<accession>A0A9P8VGP3</accession>
<feature type="transmembrane region" description="Helical" evidence="2">
    <location>
        <begin position="341"/>
        <end position="362"/>
    </location>
</feature>
<name>A0A9P8VGP3_9PEZI</name>
<evidence type="ECO:0000256" key="1">
    <source>
        <dbReference type="SAM" id="MobiDB-lite"/>
    </source>
</evidence>
<protein>
    <submittedName>
        <fullName evidence="3">Uncharacterized protein</fullName>
    </submittedName>
</protein>
<feature type="transmembrane region" description="Helical" evidence="2">
    <location>
        <begin position="995"/>
        <end position="1016"/>
    </location>
</feature>
<reference evidence="3" key="1">
    <citation type="journal article" date="2021" name="Nat. Commun.">
        <title>Genetic determinants of endophytism in the Arabidopsis root mycobiome.</title>
        <authorList>
            <person name="Mesny F."/>
            <person name="Miyauchi S."/>
            <person name="Thiergart T."/>
            <person name="Pickel B."/>
            <person name="Atanasova L."/>
            <person name="Karlsson M."/>
            <person name="Huettel B."/>
            <person name="Barry K.W."/>
            <person name="Haridas S."/>
            <person name="Chen C."/>
            <person name="Bauer D."/>
            <person name="Andreopoulos W."/>
            <person name="Pangilinan J."/>
            <person name="LaButti K."/>
            <person name="Riley R."/>
            <person name="Lipzen A."/>
            <person name="Clum A."/>
            <person name="Drula E."/>
            <person name="Henrissat B."/>
            <person name="Kohler A."/>
            <person name="Grigoriev I.V."/>
            <person name="Martin F.M."/>
            <person name="Hacquard S."/>
        </authorList>
    </citation>
    <scope>NUCLEOTIDE SEQUENCE</scope>
    <source>
        <strain evidence="3">MPI-SDFR-AT-0117</strain>
    </source>
</reference>
<dbReference type="OrthoDB" id="4721035at2759"/>
<keyword evidence="2" id="KW-1133">Transmembrane helix</keyword>